<gene>
    <name evidence="15" type="primary">pip</name>
    <name evidence="15" type="ordered locus">HNE_2930</name>
</gene>
<protein>
    <recommendedName>
        <fullName evidence="5 11">Proline iminopeptidase</fullName>
        <shortName evidence="11">PIP</shortName>
        <ecNumber evidence="4 11">3.4.11.5</ecNumber>
    </recommendedName>
    <alternativeName>
        <fullName evidence="10 11">Prolyl aminopeptidase</fullName>
    </alternativeName>
</protein>
<dbReference type="EMBL" id="CP000158">
    <property type="protein sequence ID" value="ABI76533.1"/>
    <property type="molecule type" value="Genomic_DNA"/>
</dbReference>
<dbReference type="InterPro" id="IPR005944">
    <property type="entry name" value="Pro_iminopeptidase"/>
</dbReference>
<dbReference type="GO" id="GO:0005737">
    <property type="term" value="C:cytoplasm"/>
    <property type="evidence" value="ECO:0007669"/>
    <property type="project" value="UniProtKB-SubCell"/>
</dbReference>
<dbReference type="MEROPS" id="S33.001"/>
<dbReference type="InterPro" id="IPR000073">
    <property type="entry name" value="AB_hydrolase_1"/>
</dbReference>
<dbReference type="Gene3D" id="3.40.50.1820">
    <property type="entry name" value="alpha/beta hydrolase"/>
    <property type="match status" value="1"/>
</dbReference>
<evidence type="ECO:0000256" key="12">
    <source>
        <dbReference type="PIRSR" id="PIRSR006431-1"/>
    </source>
</evidence>
<feature type="active site" evidence="12">
    <location>
        <position position="282"/>
    </location>
</feature>
<evidence type="ECO:0000256" key="5">
    <source>
        <dbReference type="ARBA" id="ARBA00021843"/>
    </source>
</evidence>
<sequence length="338" mass="38187">MWLTISEERMNRRQSRRILYHRHEPHASGRLRVSDIHEIYWEESGNPKGIPVVALHGGPGGGSSPEMRRFFDPDRYRIFLFDQRGCGRSTPHSELRENTTWDLVADIEALRKHAGVSNWLVFGGSWGSTLALAYAVTHTSKVLGLVLRGIFLVSKAEIDWFYQSGASRLFPDAFDQYLAPIPEAERGDLLQAFHRRLTGDDPKARIEAARAWSQWEGHTLSIKGPMTTPPRFNEDDFVDAFARIECHYFVNGGFFETDNWLLTQAKAKLGKVPGVIVHGRYDVVTPLSTAWELTKAWPAAHLHVVPDAGHSSMEPGIIDRLVQATDDFADKLGSRFRV</sequence>
<dbReference type="Pfam" id="PF00561">
    <property type="entry name" value="Abhydrolase_1"/>
    <property type="match status" value="1"/>
</dbReference>
<dbReference type="PANTHER" id="PTHR43722:SF1">
    <property type="entry name" value="PROLINE IMINOPEPTIDASE"/>
    <property type="match status" value="1"/>
</dbReference>
<accession>Q0BY35</accession>
<dbReference type="Proteomes" id="UP000001959">
    <property type="component" value="Chromosome"/>
</dbReference>
<dbReference type="NCBIfam" id="TIGR01249">
    <property type="entry name" value="pro_imino_pep_1"/>
    <property type="match status" value="1"/>
</dbReference>
<feature type="active site" description="Proton donor" evidence="12">
    <location>
        <position position="310"/>
    </location>
</feature>
<keyword evidence="9 11" id="KW-0378">Hydrolase</keyword>
<evidence type="ECO:0000313" key="16">
    <source>
        <dbReference type="Proteomes" id="UP000001959"/>
    </source>
</evidence>
<comment type="similarity">
    <text evidence="3 11 13">Belongs to the peptidase S33 family.</text>
</comment>
<evidence type="ECO:0000259" key="14">
    <source>
        <dbReference type="Pfam" id="PF00561"/>
    </source>
</evidence>
<comment type="subcellular location">
    <subcellularLocation>
        <location evidence="2 11">Cytoplasm</location>
    </subcellularLocation>
</comment>
<evidence type="ECO:0000256" key="9">
    <source>
        <dbReference type="ARBA" id="ARBA00022801"/>
    </source>
</evidence>
<organism evidence="15 16">
    <name type="scientific">Hyphomonas neptunium (strain ATCC 15444)</name>
    <dbReference type="NCBI Taxonomy" id="228405"/>
    <lineage>
        <taxon>Bacteria</taxon>
        <taxon>Pseudomonadati</taxon>
        <taxon>Pseudomonadota</taxon>
        <taxon>Alphaproteobacteria</taxon>
        <taxon>Hyphomonadales</taxon>
        <taxon>Hyphomonadaceae</taxon>
        <taxon>Hyphomonas</taxon>
    </lineage>
</organism>
<keyword evidence="6 11" id="KW-0031">Aminopeptidase</keyword>
<dbReference type="SUPFAM" id="SSF53474">
    <property type="entry name" value="alpha/beta-Hydrolases"/>
    <property type="match status" value="1"/>
</dbReference>
<keyword evidence="16" id="KW-1185">Reference proteome</keyword>
<dbReference type="InterPro" id="IPR029058">
    <property type="entry name" value="AB_hydrolase_fold"/>
</dbReference>
<dbReference type="PIRSF" id="PIRSF006431">
    <property type="entry name" value="Pept_S33"/>
    <property type="match status" value="1"/>
</dbReference>
<keyword evidence="7 11" id="KW-0963">Cytoplasm</keyword>
<keyword evidence="8 11" id="KW-0645">Protease</keyword>
<evidence type="ECO:0000256" key="6">
    <source>
        <dbReference type="ARBA" id="ARBA00022438"/>
    </source>
</evidence>
<dbReference type="PANTHER" id="PTHR43722">
    <property type="entry name" value="PROLINE IMINOPEPTIDASE"/>
    <property type="match status" value="1"/>
</dbReference>
<name>Q0BY35_HYPNA</name>
<evidence type="ECO:0000256" key="4">
    <source>
        <dbReference type="ARBA" id="ARBA00012568"/>
    </source>
</evidence>
<dbReference type="KEGG" id="hne:HNE_2930"/>
<dbReference type="PRINTS" id="PR00793">
    <property type="entry name" value="PROAMNOPTASE"/>
</dbReference>
<dbReference type="EC" id="3.4.11.5" evidence="4 11"/>
<evidence type="ECO:0000256" key="13">
    <source>
        <dbReference type="RuleBase" id="RU003421"/>
    </source>
</evidence>
<dbReference type="InterPro" id="IPR002410">
    <property type="entry name" value="Peptidase_S33"/>
</dbReference>
<evidence type="ECO:0000256" key="11">
    <source>
        <dbReference type="PIRNR" id="PIRNR006431"/>
    </source>
</evidence>
<evidence type="ECO:0000256" key="10">
    <source>
        <dbReference type="ARBA" id="ARBA00029605"/>
    </source>
</evidence>
<dbReference type="GO" id="GO:0004177">
    <property type="term" value="F:aminopeptidase activity"/>
    <property type="evidence" value="ECO:0007669"/>
    <property type="project" value="UniProtKB-UniRule"/>
</dbReference>
<evidence type="ECO:0000256" key="3">
    <source>
        <dbReference type="ARBA" id="ARBA00010088"/>
    </source>
</evidence>
<reference evidence="15 16" key="1">
    <citation type="journal article" date="2006" name="J. Bacteriol.">
        <title>Comparative genomic evidence for a close relationship between the dimorphic prosthecate bacteria Hyphomonas neptunium and Caulobacter crescentus.</title>
        <authorList>
            <person name="Badger J.H."/>
            <person name="Hoover T.R."/>
            <person name="Brun Y.V."/>
            <person name="Weiner R.M."/>
            <person name="Laub M.T."/>
            <person name="Alexandre G."/>
            <person name="Mrazek J."/>
            <person name="Ren Q."/>
            <person name="Paulsen I.T."/>
            <person name="Nelson K.E."/>
            <person name="Khouri H.M."/>
            <person name="Radune D."/>
            <person name="Sosa J."/>
            <person name="Dodson R.J."/>
            <person name="Sullivan S.A."/>
            <person name="Rosovitz M.J."/>
            <person name="Madupu R."/>
            <person name="Brinkac L.M."/>
            <person name="Durkin A.S."/>
            <person name="Daugherty S.C."/>
            <person name="Kothari S.P."/>
            <person name="Giglio M.G."/>
            <person name="Zhou L."/>
            <person name="Haft D.H."/>
            <person name="Selengut J.D."/>
            <person name="Davidsen T.M."/>
            <person name="Yang Q."/>
            <person name="Zafar N."/>
            <person name="Ward N.L."/>
        </authorList>
    </citation>
    <scope>NUCLEOTIDE SEQUENCE [LARGE SCALE GENOMIC DNA]</scope>
    <source>
        <strain evidence="15 16">ATCC 15444</strain>
    </source>
</reference>
<evidence type="ECO:0000256" key="1">
    <source>
        <dbReference type="ARBA" id="ARBA00001585"/>
    </source>
</evidence>
<feature type="domain" description="AB hydrolase-1" evidence="14">
    <location>
        <begin position="51"/>
        <end position="313"/>
    </location>
</feature>
<dbReference type="AlphaFoldDB" id="Q0BY35"/>
<comment type="catalytic activity">
    <reaction evidence="1 11 13">
        <text>Release of N-terminal proline from a peptide.</text>
        <dbReference type="EC" id="3.4.11.5"/>
    </reaction>
</comment>
<evidence type="ECO:0000256" key="7">
    <source>
        <dbReference type="ARBA" id="ARBA00022490"/>
    </source>
</evidence>
<dbReference type="GO" id="GO:0006508">
    <property type="term" value="P:proteolysis"/>
    <property type="evidence" value="ECO:0007669"/>
    <property type="project" value="UniProtKB-KW"/>
</dbReference>
<evidence type="ECO:0000256" key="8">
    <source>
        <dbReference type="ARBA" id="ARBA00022670"/>
    </source>
</evidence>
<dbReference type="STRING" id="228405.HNE_2930"/>
<dbReference type="HOGENOM" id="CLU_043739_2_2_5"/>
<evidence type="ECO:0000256" key="2">
    <source>
        <dbReference type="ARBA" id="ARBA00004496"/>
    </source>
</evidence>
<dbReference type="eggNOG" id="COG0596">
    <property type="taxonomic scope" value="Bacteria"/>
</dbReference>
<proteinExistence type="inferred from homology"/>
<evidence type="ECO:0000313" key="15">
    <source>
        <dbReference type="EMBL" id="ABI76533.1"/>
    </source>
</evidence>
<feature type="active site" description="Nucleophile" evidence="12">
    <location>
        <position position="125"/>
    </location>
</feature>